<feature type="non-terminal residue" evidence="2">
    <location>
        <position position="1"/>
    </location>
</feature>
<keyword evidence="1" id="KW-0812">Transmembrane</keyword>
<evidence type="ECO:0000313" key="3">
    <source>
        <dbReference type="Proteomes" id="UP000187609"/>
    </source>
</evidence>
<protein>
    <recommendedName>
        <fullName evidence="4">Reverse transcriptase zinc-binding domain-containing protein</fullName>
    </recommendedName>
</protein>
<name>A0A1J6JYA2_NICAT</name>
<keyword evidence="1" id="KW-1133">Transmembrane helix</keyword>
<keyword evidence="1" id="KW-0472">Membrane</keyword>
<sequence>QCIFCKQADEVFDDIFFECTMTKELWSRLLKWLGHNRTIRYWKCEVAWISRYATKKNGHWAIVTCVFGMMIYTIWRERNKLRFQGGTTTVSSICKEIAIHIHTRG</sequence>
<organism evidence="2 3">
    <name type="scientific">Nicotiana attenuata</name>
    <name type="common">Coyote tobacco</name>
    <dbReference type="NCBI Taxonomy" id="49451"/>
    <lineage>
        <taxon>Eukaryota</taxon>
        <taxon>Viridiplantae</taxon>
        <taxon>Streptophyta</taxon>
        <taxon>Embryophyta</taxon>
        <taxon>Tracheophyta</taxon>
        <taxon>Spermatophyta</taxon>
        <taxon>Magnoliopsida</taxon>
        <taxon>eudicotyledons</taxon>
        <taxon>Gunneridae</taxon>
        <taxon>Pentapetalae</taxon>
        <taxon>asterids</taxon>
        <taxon>lamiids</taxon>
        <taxon>Solanales</taxon>
        <taxon>Solanaceae</taxon>
        <taxon>Nicotianoideae</taxon>
        <taxon>Nicotianeae</taxon>
        <taxon>Nicotiana</taxon>
    </lineage>
</organism>
<feature type="transmembrane region" description="Helical" evidence="1">
    <location>
        <begin position="58"/>
        <end position="75"/>
    </location>
</feature>
<reference evidence="2" key="1">
    <citation type="submission" date="2016-11" db="EMBL/GenBank/DDBJ databases">
        <title>The genome of Nicotiana attenuata.</title>
        <authorList>
            <person name="Xu S."/>
            <person name="Brockmoeller T."/>
            <person name="Gaquerel E."/>
            <person name="Navarro A."/>
            <person name="Kuhl H."/>
            <person name="Gase K."/>
            <person name="Ling Z."/>
            <person name="Zhou W."/>
            <person name="Kreitzer C."/>
            <person name="Stanke M."/>
            <person name="Tang H."/>
            <person name="Lyons E."/>
            <person name="Pandey P."/>
            <person name="Pandey S.P."/>
            <person name="Timmermann B."/>
            <person name="Baldwin I.T."/>
        </authorList>
    </citation>
    <scope>NUCLEOTIDE SEQUENCE [LARGE SCALE GENOMIC DNA]</scope>
    <source>
        <strain evidence="2">UT</strain>
    </source>
</reference>
<evidence type="ECO:0008006" key="4">
    <source>
        <dbReference type="Google" id="ProtNLM"/>
    </source>
</evidence>
<gene>
    <name evidence="2" type="ORF">A4A49_65009</name>
</gene>
<dbReference type="AlphaFoldDB" id="A0A1J6JYA2"/>
<accession>A0A1J6JYA2</accession>
<comment type="caution">
    <text evidence="2">The sequence shown here is derived from an EMBL/GenBank/DDBJ whole genome shotgun (WGS) entry which is preliminary data.</text>
</comment>
<dbReference type="EMBL" id="MJEQ01003910">
    <property type="protein sequence ID" value="OIT22078.1"/>
    <property type="molecule type" value="Genomic_DNA"/>
</dbReference>
<dbReference type="SMR" id="A0A1J6JYA2"/>
<feature type="non-terminal residue" evidence="2">
    <location>
        <position position="105"/>
    </location>
</feature>
<keyword evidence="3" id="KW-1185">Reference proteome</keyword>
<evidence type="ECO:0000256" key="1">
    <source>
        <dbReference type="SAM" id="Phobius"/>
    </source>
</evidence>
<evidence type="ECO:0000313" key="2">
    <source>
        <dbReference type="EMBL" id="OIT22078.1"/>
    </source>
</evidence>
<dbReference type="Gramene" id="OIT22078">
    <property type="protein sequence ID" value="OIT22078"/>
    <property type="gene ID" value="A4A49_65009"/>
</dbReference>
<proteinExistence type="predicted"/>
<dbReference type="Proteomes" id="UP000187609">
    <property type="component" value="Unassembled WGS sequence"/>
</dbReference>